<sequence length="311" mass="32290">MRALVVDHSVESHLRLAEVPDPVPEPDEALVRVEAVSLNFGETHGVSSPEMPEGVVPGWDATGVVVQAAADGSGPAAGTRVVTLAHSGAWAELRAVPTAMIGTVPSGADGGAISTIPVAGLTAVRVLRRFGQTLGRRIMITGASGGVGRYAVQLAARAGAEVVAVSGDPAQADVLRALGAHEVIKHPAEASRPVHGVLDNVEGEQMVAAFQALHAGGQLVGVGRATGEDVVFPFGTFLATEGRHNRSISTFYLLAEPREDFAEDLTWLAGEVADGRLDPGITWRGDWSRHAEATAALLGRRLRGKAVLEIS</sequence>
<dbReference type="Gene3D" id="3.90.180.10">
    <property type="entry name" value="Medium-chain alcohol dehydrogenases, catalytic domain"/>
    <property type="match status" value="1"/>
</dbReference>
<accession>A0ABX0SQR2</accession>
<dbReference type="InterPro" id="IPR013154">
    <property type="entry name" value="ADH-like_N"/>
</dbReference>
<dbReference type="SUPFAM" id="SSF50129">
    <property type="entry name" value="GroES-like"/>
    <property type="match status" value="1"/>
</dbReference>
<dbReference type="SUPFAM" id="SSF51735">
    <property type="entry name" value="NAD(P)-binding Rossmann-fold domains"/>
    <property type="match status" value="1"/>
</dbReference>
<organism evidence="4 5">
    <name type="scientific">Amycolatopsis viridis</name>
    <dbReference type="NCBI Taxonomy" id="185678"/>
    <lineage>
        <taxon>Bacteria</taxon>
        <taxon>Bacillati</taxon>
        <taxon>Actinomycetota</taxon>
        <taxon>Actinomycetes</taxon>
        <taxon>Pseudonocardiales</taxon>
        <taxon>Pseudonocardiaceae</taxon>
        <taxon>Amycolatopsis</taxon>
    </lineage>
</organism>
<dbReference type="CDD" id="cd08270">
    <property type="entry name" value="MDR4"/>
    <property type="match status" value="1"/>
</dbReference>
<feature type="domain" description="Enoyl reductase (ER)" evidence="3">
    <location>
        <begin position="9"/>
        <end position="308"/>
    </location>
</feature>
<dbReference type="PANTHER" id="PTHR48106:SF18">
    <property type="entry name" value="QUINONE OXIDOREDUCTASE PIG3"/>
    <property type="match status" value="1"/>
</dbReference>
<keyword evidence="5" id="KW-1185">Reference proteome</keyword>
<dbReference type="EMBL" id="JAANOU010000001">
    <property type="protein sequence ID" value="NIH78262.1"/>
    <property type="molecule type" value="Genomic_DNA"/>
</dbReference>
<gene>
    <name evidence="4" type="ORF">FHX46_000792</name>
</gene>
<keyword evidence="1" id="KW-0521">NADP</keyword>
<reference evidence="4 5" key="1">
    <citation type="submission" date="2020-03" db="EMBL/GenBank/DDBJ databases">
        <title>Sequencing the genomes of 1000 actinobacteria strains.</title>
        <authorList>
            <person name="Klenk H.-P."/>
        </authorList>
    </citation>
    <scope>NUCLEOTIDE SEQUENCE [LARGE SCALE GENOMIC DNA]</scope>
    <source>
        <strain evidence="4 5">DSM 45668</strain>
    </source>
</reference>
<dbReference type="InterPro" id="IPR036291">
    <property type="entry name" value="NAD(P)-bd_dom_sf"/>
</dbReference>
<evidence type="ECO:0000313" key="5">
    <source>
        <dbReference type="Proteomes" id="UP000754495"/>
    </source>
</evidence>
<dbReference type="Proteomes" id="UP000754495">
    <property type="component" value="Unassembled WGS sequence"/>
</dbReference>
<evidence type="ECO:0000256" key="2">
    <source>
        <dbReference type="ARBA" id="ARBA00023002"/>
    </source>
</evidence>
<dbReference type="Pfam" id="PF08240">
    <property type="entry name" value="ADH_N"/>
    <property type="match status" value="1"/>
</dbReference>
<dbReference type="InterPro" id="IPR013149">
    <property type="entry name" value="ADH-like_C"/>
</dbReference>
<dbReference type="Pfam" id="PF00107">
    <property type="entry name" value="ADH_zinc_N"/>
    <property type="match status" value="1"/>
</dbReference>
<dbReference type="InterPro" id="IPR011032">
    <property type="entry name" value="GroES-like_sf"/>
</dbReference>
<keyword evidence="2" id="KW-0560">Oxidoreductase</keyword>
<dbReference type="SMART" id="SM00829">
    <property type="entry name" value="PKS_ER"/>
    <property type="match status" value="1"/>
</dbReference>
<protein>
    <submittedName>
        <fullName evidence="4">NADPH:quinone reductase-like Zn-dependent oxidoreductase</fullName>
    </submittedName>
</protein>
<dbReference type="InterPro" id="IPR020843">
    <property type="entry name" value="ER"/>
</dbReference>
<evidence type="ECO:0000256" key="1">
    <source>
        <dbReference type="ARBA" id="ARBA00022857"/>
    </source>
</evidence>
<dbReference type="Gene3D" id="3.40.50.720">
    <property type="entry name" value="NAD(P)-binding Rossmann-like Domain"/>
    <property type="match status" value="1"/>
</dbReference>
<dbReference type="PANTHER" id="PTHR48106">
    <property type="entry name" value="QUINONE OXIDOREDUCTASE PIG3-RELATED"/>
    <property type="match status" value="1"/>
</dbReference>
<evidence type="ECO:0000313" key="4">
    <source>
        <dbReference type="EMBL" id="NIH78262.1"/>
    </source>
</evidence>
<name>A0ABX0SQR2_9PSEU</name>
<comment type="caution">
    <text evidence="4">The sequence shown here is derived from an EMBL/GenBank/DDBJ whole genome shotgun (WGS) entry which is preliminary data.</text>
</comment>
<proteinExistence type="predicted"/>
<evidence type="ECO:0000259" key="3">
    <source>
        <dbReference type="SMART" id="SM00829"/>
    </source>
</evidence>
<dbReference type="RefSeq" id="WP_167110716.1">
    <property type="nucleotide sequence ID" value="NZ_JAANOU010000001.1"/>
</dbReference>